<dbReference type="EMBL" id="LSSM01000441">
    <property type="protein sequence ID" value="OMJ28897.1"/>
    <property type="molecule type" value="Genomic_DNA"/>
</dbReference>
<evidence type="ECO:0000256" key="3">
    <source>
        <dbReference type="ARBA" id="ARBA00022833"/>
    </source>
</evidence>
<proteinExistence type="predicted"/>
<evidence type="ECO:0000313" key="6">
    <source>
        <dbReference type="EMBL" id="OMJ28897.1"/>
    </source>
</evidence>
<feature type="region of interest" description="Disordered" evidence="4">
    <location>
        <begin position="364"/>
        <end position="483"/>
    </location>
</feature>
<dbReference type="Proteomes" id="UP000187429">
    <property type="component" value="Unassembled WGS sequence"/>
</dbReference>
<dbReference type="Pfam" id="PF20826">
    <property type="entry name" value="PHD_5"/>
    <property type="match status" value="1"/>
</dbReference>
<sequence length="1257" mass="140757">MDNDPDDNDLTTFSKRISKRKAERNNNRSRYSPSPDSDNNMSLPLDLPVDIKNSKQYKQTKKKSPILLDADLELSQNENEDGVVRCMCGLMNDGELMIQCEECHDWQHTLCVGIRDEKNIPDKYYCEKCKEDDHPYINQQPRTIVLAREAELWGTNVATGVRKAATAALSAISNINHNTNRFKPKNFSDSPFSRVKSGNSPIVSDSPTIDVTPKLPKAKSLKKKNSDLSNSSTKNSIKSLNLNNDKLSSSESNSESSYAKPKRSRLSSDSSRKSVARANSYSRKSLNKARVSSNNPSKPPPFDVSTAKSADFNTSYPKPNFDTHLIDSDFNDSEKSEASLVSPSIFKKTSKRDHSFRFSKYYDTDKAPRKSSSASFNNYNSDEPSTPNRDLESNPDSKPSLYLHSNFIKKPKSSNRSRSSKSTSNNIINPSNTELDSDLSNENASSSATLKPPNKLNRNNRSKHNNTPPSNIKDGSSSNEKSDIYLNDFDHKHFSKAPSVNGHSSSKNNKNNESLILAGNTQISPSNIDIKNSSSIIPPVIDSFHSSETPSSIYSANHINSSNNNANKPSIGAALSEYIQWRNIQKISFNSSQAIPFSPSLSSLHPNGHNTPNQNTNTNSIKVKFPSTRSSLHDMNKRTSIILEYINRKKSELLSEIEFFSNYSSIIESVDNSTSENYSVDITDPESELLIKRSDRFINKTQDSIDNLGFCEHGSSCSSNISNINVKYQLDSGSEIYNKRSSIAHKSPNDNDISIKTNLNSENLSVKQKTLNIKFKSCNNSCHSSPLKLSNHKICDPDKFSENSSISQKIYSSNFNNNSIKPLNTYNTVSTISAPISPYPNTPSNPSSTLSSNSKNTHSRNSIIFKRTNLGDIKAESHCKLNISDSINNFNSCIQTPDKSNLDPVNISTSKHADYTENSSIIINEDSLLPNKENGPITNNEITENIPENDAREIIESTNTIKNQASSSPNLNKALNNLNNSYPLTSDNQLLYKISITGNFYNLRPNPKPKTFFNSAPHTPSLNQFENETSGEAPKTEFTKKQASSLLHYIASDDTNFDRNTAPKFNISDYLKASKSEETFLDESNNQNNSKAEISQDCKENCNANLSNEINYNISPTLVNRSHRKLDLDIENENEFEKSDLTIDLNREVDINFTKDSKIIKNCVEIKLMDENNKNLVEDLKDANHIQVDCKIDSLKLLKSSELPIKESKNEYSKEQTKMNNMSNDCVHCHKNYINSLIEEIDRLSYLIDEFQSVYNC</sequence>
<dbReference type="SMART" id="SM00249">
    <property type="entry name" value="PHD"/>
    <property type="match status" value="1"/>
</dbReference>
<dbReference type="PANTHER" id="PTHR47793">
    <property type="entry name" value="HISTONE DEACETYLASE COMPLEX SUBUNIT CTI6"/>
    <property type="match status" value="1"/>
</dbReference>
<keyword evidence="2" id="KW-0863">Zinc-finger</keyword>
<evidence type="ECO:0000256" key="2">
    <source>
        <dbReference type="ARBA" id="ARBA00022771"/>
    </source>
</evidence>
<dbReference type="InterPro" id="IPR019786">
    <property type="entry name" value="Zinc_finger_PHD-type_CS"/>
</dbReference>
<keyword evidence="3" id="KW-0862">Zinc</keyword>
<dbReference type="InterPro" id="IPR001965">
    <property type="entry name" value="Znf_PHD"/>
</dbReference>
<feature type="compositionally biased region" description="Polar residues" evidence="4">
    <location>
        <begin position="28"/>
        <end position="42"/>
    </location>
</feature>
<dbReference type="Gene3D" id="3.30.40.10">
    <property type="entry name" value="Zinc/RING finger domain, C3HC4 (zinc finger)"/>
    <property type="match status" value="1"/>
</dbReference>
<dbReference type="PANTHER" id="PTHR47793:SF1">
    <property type="entry name" value="HISTONE DEACETYLASE COMPLEX SUBUNIT CTI6"/>
    <property type="match status" value="1"/>
</dbReference>
<dbReference type="InterPro" id="IPR013083">
    <property type="entry name" value="Znf_RING/FYVE/PHD"/>
</dbReference>
<feature type="domain" description="Zinc finger PHD-type" evidence="5">
    <location>
        <begin position="85"/>
        <end position="130"/>
    </location>
</feature>
<dbReference type="AlphaFoldDB" id="A0A1R1YPQ9"/>
<feature type="compositionally biased region" description="Low complexity" evidence="4">
    <location>
        <begin position="227"/>
        <end position="257"/>
    </location>
</feature>
<dbReference type="InterPro" id="IPR053051">
    <property type="entry name" value="HDAC_complex_subunit"/>
</dbReference>
<dbReference type="GO" id="GO:0008270">
    <property type="term" value="F:zinc ion binding"/>
    <property type="evidence" value="ECO:0007669"/>
    <property type="project" value="UniProtKB-KW"/>
</dbReference>
<dbReference type="OrthoDB" id="418595at2759"/>
<keyword evidence="1" id="KW-0479">Metal-binding</keyword>
<feature type="compositionally biased region" description="Low complexity" evidence="4">
    <location>
        <begin position="844"/>
        <end position="856"/>
    </location>
</feature>
<name>A0A1R1YPQ9_9FUNG</name>
<dbReference type="SUPFAM" id="SSF57903">
    <property type="entry name" value="FYVE/PHD zinc finger"/>
    <property type="match status" value="1"/>
</dbReference>
<evidence type="ECO:0000313" key="7">
    <source>
        <dbReference type="Proteomes" id="UP000187429"/>
    </source>
</evidence>
<feature type="compositionally biased region" description="Polar residues" evidence="4">
    <location>
        <begin position="438"/>
        <end position="449"/>
    </location>
</feature>
<feature type="compositionally biased region" description="Low complexity" evidence="4">
    <location>
        <begin position="420"/>
        <end position="433"/>
    </location>
</feature>
<evidence type="ECO:0000256" key="4">
    <source>
        <dbReference type="SAM" id="MobiDB-lite"/>
    </source>
</evidence>
<evidence type="ECO:0000256" key="1">
    <source>
        <dbReference type="ARBA" id="ARBA00022723"/>
    </source>
</evidence>
<comment type="caution">
    <text evidence="6">The sequence shown here is derived from an EMBL/GenBank/DDBJ whole genome shotgun (WGS) entry which is preliminary data.</text>
</comment>
<evidence type="ECO:0000259" key="5">
    <source>
        <dbReference type="SMART" id="SM00249"/>
    </source>
</evidence>
<reference evidence="7" key="1">
    <citation type="submission" date="2017-01" db="EMBL/GenBank/DDBJ databases">
        <authorList>
            <person name="Wang Y."/>
            <person name="White M."/>
            <person name="Kvist S."/>
            <person name="Moncalvo J.-M."/>
        </authorList>
    </citation>
    <scope>NUCLEOTIDE SEQUENCE [LARGE SCALE GENOMIC DNA]</scope>
    <source>
        <strain evidence="7">ID-206-W2</strain>
    </source>
</reference>
<feature type="compositionally biased region" description="Polar residues" evidence="4">
    <location>
        <begin position="465"/>
        <end position="479"/>
    </location>
</feature>
<organism evidence="6 7">
    <name type="scientific">Smittium culicis</name>
    <dbReference type="NCBI Taxonomy" id="133412"/>
    <lineage>
        <taxon>Eukaryota</taxon>
        <taxon>Fungi</taxon>
        <taxon>Fungi incertae sedis</taxon>
        <taxon>Zoopagomycota</taxon>
        <taxon>Kickxellomycotina</taxon>
        <taxon>Harpellomycetes</taxon>
        <taxon>Harpellales</taxon>
        <taxon>Legeriomycetaceae</taxon>
        <taxon>Smittium</taxon>
    </lineage>
</organism>
<feature type="compositionally biased region" description="Polar residues" evidence="4">
    <location>
        <begin position="277"/>
        <end position="296"/>
    </location>
</feature>
<feature type="region of interest" description="Disordered" evidence="4">
    <location>
        <begin position="180"/>
        <end position="310"/>
    </location>
</feature>
<dbReference type="CDD" id="cd15550">
    <property type="entry name" value="PHD_MLL5"/>
    <property type="match status" value="1"/>
</dbReference>
<feature type="compositionally biased region" description="Polar residues" evidence="4">
    <location>
        <begin position="180"/>
        <end position="209"/>
    </location>
</feature>
<dbReference type="InterPro" id="IPR011011">
    <property type="entry name" value="Znf_FYVE_PHD"/>
</dbReference>
<accession>A0A1R1YPQ9</accession>
<feature type="compositionally biased region" description="Polar residues" evidence="4">
    <location>
        <begin position="370"/>
        <end position="388"/>
    </location>
</feature>
<feature type="compositionally biased region" description="Basic residues" evidence="4">
    <location>
        <begin position="407"/>
        <end position="419"/>
    </location>
</feature>
<dbReference type="PROSITE" id="PS01359">
    <property type="entry name" value="ZF_PHD_1"/>
    <property type="match status" value="1"/>
</dbReference>
<feature type="region of interest" description="Disordered" evidence="4">
    <location>
        <begin position="835"/>
        <end position="858"/>
    </location>
</feature>
<feature type="region of interest" description="Disordered" evidence="4">
    <location>
        <begin position="1"/>
        <end position="47"/>
    </location>
</feature>
<protein>
    <submittedName>
        <fullName evidence="6">Histone deacetylase complex subunit CTI6</fullName>
    </submittedName>
</protein>
<keyword evidence="7" id="KW-1185">Reference proteome</keyword>
<gene>
    <name evidence="6" type="ORF">AYI69_g1610</name>
</gene>